<sequence>MSLFGILSAVVAGTFINIIRTQKTLMRLIEANDNASLVIEQIAREIRTGHEFSASHNDEELCFTNAKDERVRYRYDNDAKTIVRAVGGVMDSCSSLRDQNALISNDVRIQFLKFYLHGADSRGDNMPTLVTLVFTLSGGRGLIENIEINLQTSISSRILDS</sequence>
<organism evidence="1 2">
    <name type="scientific">Candidatus Harrisonbacteria bacterium RIFCSPLOWO2_01_FULL_40_28</name>
    <dbReference type="NCBI Taxonomy" id="1798406"/>
    <lineage>
        <taxon>Bacteria</taxon>
        <taxon>Candidatus Harrisoniibacteriota</taxon>
    </lineage>
</organism>
<dbReference type="EMBL" id="MHJI01000009">
    <property type="protein sequence ID" value="OGY66203.1"/>
    <property type="molecule type" value="Genomic_DNA"/>
</dbReference>
<dbReference type="STRING" id="1798406.A3A04_02320"/>
<proteinExistence type="predicted"/>
<evidence type="ECO:0008006" key="3">
    <source>
        <dbReference type="Google" id="ProtNLM"/>
    </source>
</evidence>
<dbReference type="AlphaFoldDB" id="A0A1G1ZNH1"/>
<accession>A0A1G1ZNH1</accession>
<comment type="caution">
    <text evidence="1">The sequence shown here is derived from an EMBL/GenBank/DDBJ whole genome shotgun (WGS) entry which is preliminary data.</text>
</comment>
<evidence type="ECO:0000313" key="1">
    <source>
        <dbReference type="EMBL" id="OGY66203.1"/>
    </source>
</evidence>
<dbReference type="Proteomes" id="UP000178517">
    <property type="component" value="Unassembled WGS sequence"/>
</dbReference>
<evidence type="ECO:0000313" key="2">
    <source>
        <dbReference type="Proteomes" id="UP000178517"/>
    </source>
</evidence>
<name>A0A1G1ZNH1_9BACT</name>
<gene>
    <name evidence="1" type="ORF">A3A04_02320</name>
</gene>
<protein>
    <recommendedName>
        <fullName evidence="3">General secretion pathway GspH domain-containing protein</fullName>
    </recommendedName>
</protein>
<reference evidence="1 2" key="1">
    <citation type="journal article" date="2016" name="Nat. Commun.">
        <title>Thousands of microbial genomes shed light on interconnected biogeochemical processes in an aquifer system.</title>
        <authorList>
            <person name="Anantharaman K."/>
            <person name="Brown C.T."/>
            <person name="Hug L.A."/>
            <person name="Sharon I."/>
            <person name="Castelle C.J."/>
            <person name="Probst A.J."/>
            <person name="Thomas B.C."/>
            <person name="Singh A."/>
            <person name="Wilkins M.J."/>
            <person name="Karaoz U."/>
            <person name="Brodie E.L."/>
            <person name="Williams K.H."/>
            <person name="Hubbard S.S."/>
            <person name="Banfield J.F."/>
        </authorList>
    </citation>
    <scope>NUCLEOTIDE SEQUENCE [LARGE SCALE GENOMIC DNA]</scope>
</reference>